<keyword evidence="1" id="KW-0812">Transmembrane</keyword>
<dbReference type="EMBL" id="JASCZI010038120">
    <property type="protein sequence ID" value="MED6129868.1"/>
    <property type="molecule type" value="Genomic_DNA"/>
</dbReference>
<feature type="transmembrane region" description="Helical" evidence="1">
    <location>
        <begin position="28"/>
        <end position="53"/>
    </location>
</feature>
<name>A0ABU6S0X3_9FABA</name>
<evidence type="ECO:0000256" key="1">
    <source>
        <dbReference type="SAM" id="Phobius"/>
    </source>
</evidence>
<feature type="non-terminal residue" evidence="2">
    <location>
        <position position="1"/>
    </location>
</feature>
<keyword evidence="1" id="KW-1133">Transmembrane helix</keyword>
<organism evidence="2 3">
    <name type="scientific">Stylosanthes scabra</name>
    <dbReference type="NCBI Taxonomy" id="79078"/>
    <lineage>
        <taxon>Eukaryota</taxon>
        <taxon>Viridiplantae</taxon>
        <taxon>Streptophyta</taxon>
        <taxon>Embryophyta</taxon>
        <taxon>Tracheophyta</taxon>
        <taxon>Spermatophyta</taxon>
        <taxon>Magnoliopsida</taxon>
        <taxon>eudicotyledons</taxon>
        <taxon>Gunneridae</taxon>
        <taxon>Pentapetalae</taxon>
        <taxon>rosids</taxon>
        <taxon>fabids</taxon>
        <taxon>Fabales</taxon>
        <taxon>Fabaceae</taxon>
        <taxon>Papilionoideae</taxon>
        <taxon>50 kb inversion clade</taxon>
        <taxon>dalbergioids sensu lato</taxon>
        <taxon>Dalbergieae</taxon>
        <taxon>Pterocarpus clade</taxon>
        <taxon>Stylosanthes</taxon>
    </lineage>
</organism>
<protein>
    <submittedName>
        <fullName evidence="2">Uncharacterized protein</fullName>
    </submittedName>
</protein>
<reference evidence="2 3" key="1">
    <citation type="journal article" date="2023" name="Plants (Basel)">
        <title>Bridging the Gap: Combining Genomics and Transcriptomics Approaches to Understand Stylosanthes scabra, an Orphan Legume from the Brazilian Caatinga.</title>
        <authorList>
            <person name="Ferreira-Neto J.R.C."/>
            <person name="da Silva M.D."/>
            <person name="Binneck E."/>
            <person name="de Melo N.F."/>
            <person name="da Silva R.H."/>
            <person name="de Melo A.L.T.M."/>
            <person name="Pandolfi V."/>
            <person name="Bustamante F.O."/>
            <person name="Brasileiro-Vidal A.C."/>
            <person name="Benko-Iseppon A.M."/>
        </authorList>
    </citation>
    <scope>NUCLEOTIDE SEQUENCE [LARGE SCALE GENOMIC DNA]</scope>
    <source>
        <tissue evidence="2">Leaves</tissue>
    </source>
</reference>
<comment type="caution">
    <text evidence="2">The sequence shown here is derived from an EMBL/GenBank/DDBJ whole genome shotgun (WGS) entry which is preliminary data.</text>
</comment>
<sequence>IVSDDSRICVSGLLMSTHMRGLAVSWKALLCLIVTLNVTSYALIWLSHAYAWATFPRQELAT</sequence>
<accession>A0ABU6S0X3</accession>
<gene>
    <name evidence="2" type="ORF">PIB30_112322</name>
</gene>
<evidence type="ECO:0000313" key="2">
    <source>
        <dbReference type="EMBL" id="MED6129868.1"/>
    </source>
</evidence>
<evidence type="ECO:0000313" key="3">
    <source>
        <dbReference type="Proteomes" id="UP001341840"/>
    </source>
</evidence>
<keyword evidence="3" id="KW-1185">Reference proteome</keyword>
<dbReference type="Proteomes" id="UP001341840">
    <property type="component" value="Unassembled WGS sequence"/>
</dbReference>
<proteinExistence type="predicted"/>
<keyword evidence="1" id="KW-0472">Membrane</keyword>